<dbReference type="InterPro" id="IPR019039">
    <property type="entry name" value="T4-Rnl1-like_N"/>
</dbReference>
<evidence type="ECO:0000256" key="4">
    <source>
        <dbReference type="ARBA" id="ARBA00022694"/>
    </source>
</evidence>
<keyword evidence="5" id="KW-0540">Nuclease</keyword>
<keyword evidence="8" id="KW-0418">Kinase</keyword>
<dbReference type="PIRSF" id="PIRSF019634">
    <property type="entry name" value="tRNA_lig_yeast"/>
    <property type="match status" value="1"/>
</dbReference>
<evidence type="ECO:0000313" key="21">
    <source>
        <dbReference type="EMBL" id="AET40713.1"/>
    </source>
</evidence>
<keyword evidence="22" id="KW-1185">Reference proteome</keyword>
<dbReference type="GO" id="GO:0006388">
    <property type="term" value="P:tRNA splicing, via endonucleolytic cleavage and ligation"/>
    <property type="evidence" value="ECO:0007669"/>
    <property type="project" value="UniProtKB-UniRule"/>
</dbReference>
<evidence type="ECO:0000256" key="1">
    <source>
        <dbReference type="ARBA" id="ARBA00012724"/>
    </source>
</evidence>
<dbReference type="EC" id="6.5.1.3" evidence="1 16"/>
<dbReference type="EMBL" id="CP002502">
    <property type="protein sequence ID" value="AET40713.1"/>
    <property type="molecule type" value="Genomic_DNA"/>
</dbReference>
<evidence type="ECO:0000256" key="5">
    <source>
        <dbReference type="ARBA" id="ARBA00022722"/>
    </source>
</evidence>
<dbReference type="GO" id="GO:0036498">
    <property type="term" value="P:IRE1-mediated unfolded protein response"/>
    <property type="evidence" value="ECO:0007669"/>
    <property type="project" value="EnsemblFungi"/>
</dbReference>
<dbReference type="InterPro" id="IPR015966">
    <property type="entry name" value="tRNA_lig_kin_fungi"/>
</dbReference>
<reference evidence="22" key="1">
    <citation type="journal article" date="2012" name="G3 (Bethesda)">
        <title>Pichia sorbitophila, an interspecies yeast hybrid reveals early steps of genome resolution following polyploidization.</title>
        <authorList>
            <person name="Leh Louis V."/>
            <person name="Despons L."/>
            <person name="Friedrich A."/>
            <person name="Martin T."/>
            <person name="Durrens P."/>
            <person name="Casaregola S."/>
            <person name="Neuveglise C."/>
            <person name="Fairhead C."/>
            <person name="Marck C."/>
            <person name="Cruz J.A."/>
            <person name="Straub M.L."/>
            <person name="Kugler V."/>
            <person name="Sacerdot C."/>
            <person name="Uzunov Z."/>
            <person name="Thierry A."/>
            <person name="Weiss S."/>
            <person name="Bleykasten C."/>
            <person name="De Montigny J."/>
            <person name="Jacques N."/>
            <person name="Jung P."/>
            <person name="Lemaire M."/>
            <person name="Mallet S."/>
            <person name="Morel G."/>
            <person name="Richard G.F."/>
            <person name="Sarkar A."/>
            <person name="Savel G."/>
            <person name="Schacherer J."/>
            <person name="Seret M.L."/>
            <person name="Talla E."/>
            <person name="Samson G."/>
            <person name="Jubin C."/>
            <person name="Poulain J."/>
            <person name="Vacherie B."/>
            <person name="Barbe V."/>
            <person name="Pelletier E."/>
            <person name="Sherman D.J."/>
            <person name="Westhof E."/>
            <person name="Weissenbach J."/>
            <person name="Baret P.V."/>
            <person name="Wincker P."/>
            <person name="Gaillardin C."/>
            <person name="Dujon B."/>
            <person name="Souciet J.L."/>
        </authorList>
    </citation>
    <scope>NUCLEOTIDE SEQUENCE [LARGE SCALE GENOMIC DNA]</scope>
    <source>
        <strain evidence="22">CBS 270.75 / DBVPG 7215 / KCTC 17166 / NRRL Y-17582</strain>
    </source>
</reference>
<keyword evidence="10" id="KW-0067">ATP-binding</keyword>
<dbReference type="OMA" id="FHITLCH"/>
<evidence type="ECO:0000259" key="20">
    <source>
        <dbReference type="Pfam" id="PF09511"/>
    </source>
</evidence>
<dbReference type="GO" id="GO:2000622">
    <property type="term" value="P:regulation of nuclear-transcribed mRNA catabolic process, nonsense-mediated decay"/>
    <property type="evidence" value="ECO:0007669"/>
    <property type="project" value="EnsemblFungi"/>
</dbReference>
<dbReference type="OrthoDB" id="276239at2759"/>
<evidence type="ECO:0000256" key="10">
    <source>
        <dbReference type="ARBA" id="ARBA00022840"/>
    </source>
</evidence>
<keyword evidence="11" id="KW-0511">Multifunctional enzyme</keyword>
<dbReference type="FunFam" id="3.40.50.300:FF:001934">
    <property type="entry name" value="tRNA ligase"/>
    <property type="match status" value="1"/>
</dbReference>
<dbReference type="GO" id="GO:0004113">
    <property type="term" value="F:2',3'-cyclic-nucleotide 3'-phosphodiesterase activity"/>
    <property type="evidence" value="ECO:0007669"/>
    <property type="project" value="EnsemblFungi"/>
</dbReference>
<dbReference type="PANTHER" id="PTHR32004:SF1">
    <property type="entry name" value="TRNA LIGASE"/>
    <property type="match status" value="1"/>
</dbReference>
<dbReference type="InterPro" id="IPR015965">
    <property type="entry name" value="tRNA_lig_PDEase"/>
</dbReference>
<evidence type="ECO:0000256" key="11">
    <source>
        <dbReference type="ARBA" id="ARBA00023268"/>
    </source>
</evidence>
<gene>
    <name evidence="21" type="ordered locus">Ecym_6337</name>
</gene>
<evidence type="ECO:0000256" key="12">
    <source>
        <dbReference type="ARBA" id="ARBA00034038"/>
    </source>
</evidence>
<evidence type="ECO:0000259" key="18">
    <source>
        <dbReference type="Pfam" id="PF08302"/>
    </source>
</evidence>
<evidence type="ECO:0000256" key="6">
    <source>
        <dbReference type="ARBA" id="ARBA00022741"/>
    </source>
</evidence>
<dbReference type="GO" id="GO:0005524">
    <property type="term" value="F:ATP binding"/>
    <property type="evidence" value="ECO:0007669"/>
    <property type="project" value="UniProtKB-UniRule"/>
</dbReference>
<feature type="domain" description="tRNA ligase phosphodiesterase" evidence="18">
    <location>
        <begin position="566"/>
        <end position="823"/>
    </location>
</feature>
<evidence type="ECO:0000256" key="14">
    <source>
        <dbReference type="ARBA" id="ARBA00061627"/>
    </source>
</evidence>
<dbReference type="GO" id="GO:0070966">
    <property type="term" value="P:nuclear-transcribed mRNA catabolic process, no-go decay"/>
    <property type="evidence" value="ECO:0007669"/>
    <property type="project" value="EnsemblFungi"/>
</dbReference>
<evidence type="ECO:0000256" key="9">
    <source>
        <dbReference type="ARBA" id="ARBA00022801"/>
    </source>
</evidence>
<keyword evidence="6" id="KW-0547">Nucleotide-binding</keyword>
<dbReference type="InParanoid" id="G8JUD3"/>
<dbReference type="GO" id="GO:0051730">
    <property type="term" value="F:GTP-dependent polyribonucleotide 5'-hydroxyl-kinase activity"/>
    <property type="evidence" value="ECO:0007669"/>
    <property type="project" value="EnsemblFungi"/>
</dbReference>
<keyword evidence="3" id="KW-0808">Transferase</keyword>
<feature type="active site" description="N6-AMP-lysine intermediate" evidence="17">
    <location>
        <position position="116"/>
    </location>
</feature>
<evidence type="ECO:0000256" key="17">
    <source>
        <dbReference type="PIRSR" id="PIRSR019634-50"/>
    </source>
</evidence>
<dbReference type="InterPro" id="IPR012387">
    <property type="entry name" value="Trl1_fun"/>
</dbReference>
<dbReference type="RefSeq" id="XP_003647530.1">
    <property type="nucleotide sequence ID" value="XM_003647482.1"/>
</dbReference>
<sequence>MNGVVAGDFNRSVTELVQELELASKLTKRGKAYKIPCTLFHSCTKVNSWKFNEWDYGKNNVTLPSNARGLFILDDAEKPEIVARGYDKFFNVDEMASTSWKELEKNTSGPYEVTVKENGCIILISGTEDGELVVCSKHSTGPRYDIDRNHAEAGELFLRREAGKLNIDVNKMAEKLYAMKCTAVAEYCDDSFEEHILEYTKDKAGLYLHGLNMNKPKFQTLPMDAVQRFAKEFGFKAVEYFKESDINVLRAFIESCGVQGTYHDQEIEGFVIRCRTKAGDDFFFKYKFEEPYYLYRQWREATRQYIQTNSRIFNFKKHRFITNKYMDFVIPLLENNVELSQQYMRGVGIIKLRKMFLEDYGMTGFEILNSETIKELELKNALDMDKVGEQTKFLLFPIGTVGCGKTTVALALNNLFAETWGHVQNDNITSKDKIKLMKDALELLRKDKIKAVIVDRNNHQYRERKQLFEWFNQLKEDYLPYYANVKFIALSFLQYQDIETAKSITVQRVFKRGDNHQSIKASSDNQKKVFSIINGFINRYEPVNEECSPDNLFDYVIHLNVNNPDSSLINTKLVLNKLHEKYNVLVGEIPSEQAVNKAFSSALNYQPTITKMMGGRSKRSTRNEKYKPVYFAAEINDVQRLRREIDDLIKRSIPNSAGLSSLIDVTSLKDSFHVTLIHINAGKKGTKFEKDMWCEYNKRYNNLLLKNGSNLDKVQPKYLASTDSVKVELKSLLWDTNTVAVLVKVDKECIVDKEGNKVPLLSIITKHPHITIGFIKEGVKAYYSNTLCDLMEEHHFENGSFPGGLNCLNFEYPLFLDSTVCTFL</sequence>
<evidence type="ECO:0000256" key="15">
    <source>
        <dbReference type="ARBA" id="ARBA00073988"/>
    </source>
</evidence>
<comment type="catalytic activity">
    <reaction evidence="12 16">
        <text>ATP + (ribonucleotide)n-3'-hydroxyl + 5'-phospho-(ribonucleotide)m = (ribonucleotide)n+m + AMP + diphosphate.</text>
        <dbReference type="EC" id="6.5.1.3"/>
    </reaction>
</comment>
<dbReference type="GO" id="GO:0032056">
    <property type="term" value="P:positive regulation of translation in response to stress"/>
    <property type="evidence" value="ECO:0007669"/>
    <property type="project" value="EnsemblFungi"/>
</dbReference>
<evidence type="ECO:0000313" key="22">
    <source>
        <dbReference type="Proteomes" id="UP000006790"/>
    </source>
</evidence>
<name>G8JUD3_ERECY</name>
<evidence type="ECO:0000256" key="3">
    <source>
        <dbReference type="ARBA" id="ARBA00022679"/>
    </source>
</evidence>
<dbReference type="Pfam" id="PF08302">
    <property type="entry name" value="tRNA_lig_CPD"/>
    <property type="match status" value="1"/>
</dbReference>
<dbReference type="STRING" id="931890.G8JUD3"/>
<dbReference type="Pfam" id="PF09511">
    <property type="entry name" value="RNA_lig_T4_1"/>
    <property type="match status" value="1"/>
</dbReference>
<dbReference type="GeneID" id="11469120"/>
<comment type="function">
    <text evidence="13">One of the two proteins required for the splicing of precursor tRNA molecules containing introns. The ligation activity requires three enzymatic activities: phosphorylation of the 5' terminus of the 3' half-tRNA in the presence of ATP, opening of the 2'3'-cyclic phosphodiester bond of the 5' half-tRNA leaving a 2'-phosphomonoester and ligation of the two tRNA halves in an ATP-dependent reaction.</text>
</comment>
<dbReference type="KEGG" id="erc:Ecym_6337"/>
<keyword evidence="2 16" id="KW-0436">Ligase</keyword>
<dbReference type="FunCoup" id="G8JUD3">
    <property type="interactions" value="96"/>
</dbReference>
<organism evidence="21 22">
    <name type="scientific">Eremothecium cymbalariae (strain CBS 270.75 / DBVPG 7215 / KCTC 17166 / NRRL Y-17582)</name>
    <name type="common">Yeast</name>
    <dbReference type="NCBI Taxonomy" id="931890"/>
    <lineage>
        <taxon>Eukaryota</taxon>
        <taxon>Fungi</taxon>
        <taxon>Dikarya</taxon>
        <taxon>Ascomycota</taxon>
        <taxon>Saccharomycotina</taxon>
        <taxon>Saccharomycetes</taxon>
        <taxon>Saccharomycetales</taxon>
        <taxon>Saccharomycetaceae</taxon>
        <taxon>Eremothecium</taxon>
    </lineage>
</organism>
<evidence type="ECO:0000256" key="8">
    <source>
        <dbReference type="ARBA" id="ARBA00022777"/>
    </source>
</evidence>
<dbReference type="Pfam" id="PF08303">
    <property type="entry name" value="tRNA_lig_kinase"/>
    <property type="match status" value="1"/>
</dbReference>
<proteinExistence type="inferred from homology"/>
<evidence type="ECO:0000256" key="16">
    <source>
        <dbReference type="PIRNR" id="PIRNR019634"/>
    </source>
</evidence>
<dbReference type="GO" id="GO:0005737">
    <property type="term" value="C:cytoplasm"/>
    <property type="evidence" value="ECO:0007669"/>
    <property type="project" value="EnsemblFungi"/>
</dbReference>
<dbReference type="AlphaFoldDB" id="G8JUD3"/>
<evidence type="ECO:0000259" key="19">
    <source>
        <dbReference type="Pfam" id="PF08303"/>
    </source>
</evidence>
<dbReference type="PANTHER" id="PTHR32004">
    <property type="entry name" value="TRNA LIGASE"/>
    <property type="match status" value="1"/>
</dbReference>
<dbReference type="Proteomes" id="UP000006790">
    <property type="component" value="Chromosome 6"/>
</dbReference>
<dbReference type="Gene3D" id="3.40.50.300">
    <property type="entry name" value="P-loop containing nucleotide triphosphate hydrolases"/>
    <property type="match status" value="1"/>
</dbReference>
<keyword evidence="9" id="KW-0378">Hydrolase</keyword>
<dbReference type="GO" id="GO:0003972">
    <property type="term" value="F:RNA ligase (ATP) activity"/>
    <property type="evidence" value="ECO:0007669"/>
    <property type="project" value="UniProtKB-UniRule"/>
</dbReference>
<keyword evidence="4 16" id="KW-0819">tRNA processing</keyword>
<feature type="domain" description="tRNA ligase kinase" evidence="19">
    <location>
        <begin position="394"/>
        <end position="561"/>
    </location>
</feature>
<evidence type="ECO:0000256" key="13">
    <source>
        <dbReference type="ARBA" id="ARBA00055002"/>
    </source>
</evidence>
<dbReference type="GO" id="GO:0005637">
    <property type="term" value="C:nuclear inner membrane"/>
    <property type="evidence" value="ECO:0007669"/>
    <property type="project" value="EnsemblFungi"/>
</dbReference>
<evidence type="ECO:0000256" key="2">
    <source>
        <dbReference type="ARBA" id="ARBA00022598"/>
    </source>
</evidence>
<dbReference type="InterPro" id="IPR027417">
    <property type="entry name" value="P-loop_NTPase"/>
</dbReference>
<accession>G8JUD3</accession>
<dbReference type="GO" id="GO:0004519">
    <property type="term" value="F:endonuclease activity"/>
    <property type="evidence" value="ECO:0007669"/>
    <property type="project" value="UniProtKB-KW"/>
</dbReference>
<evidence type="ECO:0000256" key="7">
    <source>
        <dbReference type="ARBA" id="ARBA00022759"/>
    </source>
</evidence>
<keyword evidence="7" id="KW-0255">Endonuclease</keyword>
<comment type="similarity">
    <text evidence="14 16">Belongs to the TRL1 family.</text>
</comment>
<protein>
    <recommendedName>
        <fullName evidence="15 16">tRNA ligase</fullName>
        <ecNumber evidence="1 16">6.5.1.3</ecNumber>
    </recommendedName>
</protein>
<dbReference type="eggNOG" id="ENOG502QQB9">
    <property type="taxonomic scope" value="Eukaryota"/>
</dbReference>
<dbReference type="SUPFAM" id="SSF52540">
    <property type="entry name" value="P-loop containing nucleoside triphosphate hydrolases"/>
    <property type="match status" value="1"/>
</dbReference>
<feature type="domain" description="T4 RNA ligase 1-like N-terminal" evidence="20">
    <location>
        <begin position="66"/>
        <end position="293"/>
    </location>
</feature>
<dbReference type="HOGENOM" id="CLU_010316_1_0_1"/>